<name>A0AAN8WDW1_9MAGN</name>
<gene>
    <name evidence="1" type="ORF">RJ641_014096</name>
</gene>
<evidence type="ECO:0000313" key="2">
    <source>
        <dbReference type="Proteomes" id="UP001370490"/>
    </source>
</evidence>
<reference evidence="1 2" key="1">
    <citation type="submission" date="2023-12" db="EMBL/GenBank/DDBJ databases">
        <title>A high-quality genome assembly for Dillenia turbinata (Dilleniales).</title>
        <authorList>
            <person name="Chanderbali A."/>
        </authorList>
    </citation>
    <scope>NUCLEOTIDE SEQUENCE [LARGE SCALE GENOMIC DNA]</scope>
    <source>
        <strain evidence="1">LSX21</strain>
        <tissue evidence="1">Leaf</tissue>
    </source>
</reference>
<evidence type="ECO:0000313" key="1">
    <source>
        <dbReference type="EMBL" id="KAK6946552.1"/>
    </source>
</evidence>
<dbReference type="AlphaFoldDB" id="A0AAN8WDW1"/>
<keyword evidence="2" id="KW-1185">Reference proteome</keyword>
<dbReference type="Proteomes" id="UP001370490">
    <property type="component" value="Unassembled WGS sequence"/>
</dbReference>
<proteinExistence type="predicted"/>
<comment type="caution">
    <text evidence="1">The sequence shown here is derived from an EMBL/GenBank/DDBJ whole genome shotgun (WGS) entry which is preliminary data.</text>
</comment>
<protein>
    <submittedName>
        <fullName evidence="1">Uncharacterized protein</fullName>
    </submittedName>
</protein>
<dbReference type="EMBL" id="JBAMMX010000002">
    <property type="protein sequence ID" value="KAK6946552.1"/>
    <property type="molecule type" value="Genomic_DNA"/>
</dbReference>
<sequence length="39" mass="4364">MIAFQSGREILISQLQALPVDLTMASVLGAWEDIQMKKM</sequence>
<accession>A0AAN8WDW1</accession>
<organism evidence="1 2">
    <name type="scientific">Dillenia turbinata</name>
    <dbReference type="NCBI Taxonomy" id="194707"/>
    <lineage>
        <taxon>Eukaryota</taxon>
        <taxon>Viridiplantae</taxon>
        <taxon>Streptophyta</taxon>
        <taxon>Embryophyta</taxon>
        <taxon>Tracheophyta</taxon>
        <taxon>Spermatophyta</taxon>
        <taxon>Magnoliopsida</taxon>
        <taxon>eudicotyledons</taxon>
        <taxon>Gunneridae</taxon>
        <taxon>Pentapetalae</taxon>
        <taxon>Dilleniales</taxon>
        <taxon>Dilleniaceae</taxon>
        <taxon>Dillenia</taxon>
    </lineage>
</organism>